<proteinExistence type="predicted"/>
<dbReference type="InterPro" id="IPR018306">
    <property type="entry name" value="Phage_T5_Orf172_DNA-bd"/>
</dbReference>
<reference evidence="2" key="1">
    <citation type="journal article" date="2020" name="Nature">
        <title>Giant virus diversity and host interactions through global metagenomics.</title>
        <authorList>
            <person name="Schulz F."/>
            <person name="Roux S."/>
            <person name="Paez-Espino D."/>
            <person name="Jungbluth S."/>
            <person name="Walsh D.A."/>
            <person name="Denef V.J."/>
            <person name="McMahon K.D."/>
            <person name="Konstantinidis K.T."/>
            <person name="Eloe-Fadrosh E.A."/>
            <person name="Kyrpides N.C."/>
            <person name="Woyke T."/>
        </authorList>
    </citation>
    <scope>NUCLEOTIDE SEQUENCE</scope>
    <source>
        <strain evidence="2">GVMAG-M-3300023179-103</strain>
    </source>
</reference>
<feature type="domain" description="Bacteriophage T5 Orf172 DNA-binding" evidence="1">
    <location>
        <begin position="17"/>
        <end position="96"/>
    </location>
</feature>
<protein>
    <recommendedName>
        <fullName evidence="1">Bacteriophage T5 Orf172 DNA-binding domain-containing protein</fullName>
    </recommendedName>
</protein>
<organism evidence="2">
    <name type="scientific">viral metagenome</name>
    <dbReference type="NCBI Taxonomy" id="1070528"/>
    <lineage>
        <taxon>unclassified sequences</taxon>
        <taxon>metagenomes</taxon>
        <taxon>organismal metagenomes</taxon>
    </lineage>
</organism>
<dbReference type="SUPFAM" id="SSF57889">
    <property type="entry name" value="Cysteine-rich domain"/>
    <property type="match status" value="1"/>
</dbReference>
<evidence type="ECO:0000313" key="2">
    <source>
        <dbReference type="EMBL" id="QHT21716.1"/>
    </source>
</evidence>
<dbReference type="InterPro" id="IPR046349">
    <property type="entry name" value="C1-like_sf"/>
</dbReference>
<dbReference type="SMART" id="SM00974">
    <property type="entry name" value="T5orf172"/>
    <property type="match status" value="1"/>
</dbReference>
<dbReference type="AlphaFoldDB" id="A0A6C0DXR3"/>
<accession>A0A6C0DXR3</accession>
<dbReference type="EMBL" id="MN739696">
    <property type="protein sequence ID" value="QHT21716.1"/>
    <property type="molecule type" value="Genomic_DNA"/>
</dbReference>
<sequence length="383" mass="45087">MNFNDETDGYIYCFSNEAYKNTYKIGYTKDDPILRMSKLNTTGLLHPFQLEFAKLVKNYQDKEKKLHSILDKYRVNKNREFFELELTEIKKLFELIDGKWYDNKKPENKVSNIPENTKTYKLSIHKHELILITYINYSHYCDHCENQTNNKTYYCCLDCDYDLCELCFTKNIKTINFYPANMNRKINIHSEAKSCSTTIIGYITYGDKIEIHAKSKLDWYQIKCNNIVGFIIIKYCDTPKIPDNNTMYISSNNKKSLVDELSDNSETDKNQPINKFLLDMTNKKLQQLCLSIPKKINGVIVDKYISGCGTKDKLVNKIIKSGYTYQDIKKLIYKFSEYEYIYTCKCDSVFLGYTSGDNSVCELCKNTNIVLKENVFFYREYID</sequence>
<dbReference type="Pfam" id="PF10544">
    <property type="entry name" value="T5orf172"/>
    <property type="match status" value="1"/>
</dbReference>
<name>A0A6C0DXR3_9ZZZZ</name>
<evidence type="ECO:0000259" key="1">
    <source>
        <dbReference type="SMART" id="SM00974"/>
    </source>
</evidence>
<dbReference type="Gene3D" id="2.30.30.40">
    <property type="entry name" value="SH3 Domains"/>
    <property type="match status" value="1"/>
</dbReference>